<feature type="active site" description="Proton donor/acceptor" evidence="7">
    <location>
        <position position="182"/>
    </location>
</feature>
<dbReference type="CDD" id="cd00959">
    <property type="entry name" value="DeoC"/>
    <property type="match status" value="1"/>
</dbReference>
<accession>A0A6N7X0V9</accession>
<dbReference type="GO" id="GO:0009264">
    <property type="term" value="P:deoxyribonucleotide catabolic process"/>
    <property type="evidence" value="ECO:0007669"/>
    <property type="project" value="UniProtKB-UniRule"/>
</dbReference>
<keyword evidence="9" id="KW-1185">Reference proteome</keyword>
<dbReference type="EC" id="4.1.2.4" evidence="7"/>
<evidence type="ECO:0000256" key="7">
    <source>
        <dbReference type="HAMAP-Rule" id="MF_00114"/>
    </source>
</evidence>
<dbReference type="InterPro" id="IPR028581">
    <property type="entry name" value="DeoC_typeI"/>
</dbReference>
<dbReference type="GO" id="GO:0005737">
    <property type="term" value="C:cytoplasm"/>
    <property type="evidence" value="ECO:0007669"/>
    <property type="project" value="UniProtKB-SubCell"/>
</dbReference>
<dbReference type="RefSeq" id="WP_154538009.1">
    <property type="nucleotide sequence ID" value="NZ_JAXDWS010000019.1"/>
</dbReference>
<comment type="pathway">
    <text evidence="7">Carbohydrate degradation; 2-deoxy-D-ribose 1-phosphate degradation; D-glyceraldehyde 3-phosphate and acetaldehyde from 2-deoxy-alpha-D-ribose 1-phosphate: step 2/2.</text>
</comment>
<dbReference type="EMBL" id="VUNE01000003">
    <property type="protein sequence ID" value="MST62628.1"/>
    <property type="molecule type" value="Genomic_DNA"/>
</dbReference>
<sequence length="222" mass="24478">MEKEFILSHIDHTLLKAYSTWEDIVKLCDEAVEFKTASVCIPQAYIKRVHERYNTKINICTVVGFPLGYNSTESKLLEVKNALEDGANEIDMVINISDVKNGDYKKVESEICELKKACGDKVLKVIIETCYLTEEEKIEMCKAVTNAKADYIKTSTGFGTGGATMEDILLFKNHIGPEVKIKAAGGVKSIDDLEAFIDAGCSRIGTSSAVSMLKGEKNDLGY</sequence>
<dbReference type="GO" id="GO:0016052">
    <property type="term" value="P:carbohydrate catabolic process"/>
    <property type="evidence" value="ECO:0007669"/>
    <property type="project" value="TreeGrafter"/>
</dbReference>
<dbReference type="PIRSF" id="PIRSF001357">
    <property type="entry name" value="DeoC"/>
    <property type="match status" value="1"/>
</dbReference>
<organism evidence="8 9">
    <name type="scientific">Peptostreptococcus porci</name>
    <dbReference type="NCBI Taxonomy" id="2652282"/>
    <lineage>
        <taxon>Bacteria</taxon>
        <taxon>Bacillati</taxon>
        <taxon>Bacillota</taxon>
        <taxon>Clostridia</taxon>
        <taxon>Peptostreptococcales</taxon>
        <taxon>Peptostreptococcaceae</taxon>
        <taxon>Peptostreptococcus</taxon>
    </lineage>
</organism>
<dbReference type="AlphaFoldDB" id="A0A6N7X0V9"/>
<feature type="active site" description="Proton donor/acceptor" evidence="7">
    <location>
        <position position="91"/>
    </location>
</feature>
<comment type="function">
    <text evidence="6 7">Catalyzes a reversible aldol reaction between acetaldehyde and D-glyceraldehyde 3-phosphate to generate 2-deoxy-D-ribose 5-phosphate.</text>
</comment>
<evidence type="ECO:0000256" key="4">
    <source>
        <dbReference type="ARBA" id="ARBA00023270"/>
    </source>
</evidence>
<dbReference type="Pfam" id="PF01791">
    <property type="entry name" value="DeoC"/>
    <property type="match status" value="1"/>
</dbReference>
<dbReference type="SUPFAM" id="SSF51569">
    <property type="entry name" value="Aldolase"/>
    <property type="match status" value="1"/>
</dbReference>
<keyword evidence="3 7" id="KW-0456">Lyase</keyword>
<dbReference type="Proteomes" id="UP000440713">
    <property type="component" value="Unassembled WGS sequence"/>
</dbReference>
<name>A0A6N7X0V9_9FIRM</name>
<dbReference type="PANTHER" id="PTHR10889">
    <property type="entry name" value="DEOXYRIBOSE-PHOSPHATE ALDOLASE"/>
    <property type="match status" value="1"/>
</dbReference>
<reference evidence="8 9" key="1">
    <citation type="submission" date="2019-08" db="EMBL/GenBank/DDBJ databases">
        <title>In-depth cultivation of the pig gut microbiome towards novel bacterial diversity and tailored functional studies.</title>
        <authorList>
            <person name="Wylensek D."/>
            <person name="Hitch T.C.A."/>
            <person name="Clavel T."/>
        </authorList>
    </citation>
    <scope>NUCLEOTIDE SEQUENCE [LARGE SCALE GENOMIC DNA]</scope>
    <source>
        <strain evidence="8 9">WCA-SAB-591-4A-A</strain>
    </source>
</reference>
<dbReference type="HAMAP" id="MF_00114">
    <property type="entry name" value="DeoC_type1"/>
    <property type="match status" value="1"/>
</dbReference>
<evidence type="ECO:0000256" key="2">
    <source>
        <dbReference type="ARBA" id="ARBA00022490"/>
    </source>
</evidence>
<dbReference type="InterPro" id="IPR002915">
    <property type="entry name" value="DeoC/FbaB/LacD_aldolase"/>
</dbReference>
<protein>
    <recommendedName>
        <fullName evidence="7">Deoxyribose-phosphate aldolase</fullName>
        <shortName evidence="7">DERA</shortName>
        <ecNumber evidence="7">4.1.2.4</ecNumber>
    </recommendedName>
    <alternativeName>
        <fullName evidence="7">2-deoxy-D-ribose 5-phosphate aldolase</fullName>
    </alternativeName>
    <alternativeName>
        <fullName evidence="7">Phosphodeoxyriboaldolase</fullName>
        <shortName evidence="7">Deoxyriboaldolase</shortName>
    </alternativeName>
</protein>
<dbReference type="InterPro" id="IPR011343">
    <property type="entry name" value="DeoC"/>
</dbReference>
<evidence type="ECO:0000256" key="3">
    <source>
        <dbReference type="ARBA" id="ARBA00023239"/>
    </source>
</evidence>
<evidence type="ECO:0000313" key="9">
    <source>
        <dbReference type="Proteomes" id="UP000440713"/>
    </source>
</evidence>
<evidence type="ECO:0000256" key="1">
    <source>
        <dbReference type="ARBA" id="ARBA00010936"/>
    </source>
</evidence>
<comment type="caution">
    <text evidence="8">The sequence shown here is derived from an EMBL/GenBank/DDBJ whole genome shotgun (WGS) entry which is preliminary data.</text>
</comment>
<gene>
    <name evidence="7 8" type="primary">deoC</name>
    <name evidence="8" type="ORF">FYJ71_06580</name>
</gene>
<comment type="catalytic activity">
    <reaction evidence="5 7">
        <text>2-deoxy-D-ribose 5-phosphate = D-glyceraldehyde 3-phosphate + acetaldehyde</text>
        <dbReference type="Rhea" id="RHEA:12821"/>
        <dbReference type="ChEBI" id="CHEBI:15343"/>
        <dbReference type="ChEBI" id="CHEBI:59776"/>
        <dbReference type="ChEBI" id="CHEBI:62877"/>
        <dbReference type="EC" id="4.1.2.4"/>
    </reaction>
</comment>
<dbReference type="PANTHER" id="PTHR10889:SF1">
    <property type="entry name" value="DEOXYRIBOSE-PHOSPHATE ALDOLASE"/>
    <property type="match status" value="1"/>
</dbReference>
<evidence type="ECO:0000313" key="8">
    <source>
        <dbReference type="EMBL" id="MST62628.1"/>
    </source>
</evidence>
<dbReference type="UniPathway" id="UPA00002">
    <property type="reaction ID" value="UER00468"/>
</dbReference>
<proteinExistence type="inferred from homology"/>
<keyword evidence="4 7" id="KW-0704">Schiff base</keyword>
<evidence type="ECO:0000256" key="5">
    <source>
        <dbReference type="ARBA" id="ARBA00048791"/>
    </source>
</evidence>
<evidence type="ECO:0000256" key="6">
    <source>
        <dbReference type="ARBA" id="ARBA00056337"/>
    </source>
</evidence>
<dbReference type="InterPro" id="IPR013785">
    <property type="entry name" value="Aldolase_TIM"/>
</dbReference>
<dbReference type="GO" id="GO:0006018">
    <property type="term" value="P:2-deoxyribose 1-phosphate catabolic process"/>
    <property type="evidence" value="ECO:0007669"/>
    <property type="project" value="UniProtKB-UniRule"/>
</dbReference>
<dbReference type="NCBIfam" id="TIGR00126">
    <property type="entry name" value="deoC"/>
    <property type="match status" value="1"/>
</dbReference>
<comment type="subcellular location">
    <subcellularLocation>
        <location evidence="7">Cytoplasm</location>
    </subcellularLocation>
</comment>
<dbReference type="GO" id="GO:0004139">
    <property type="term" value="F:deoxyribose-phosphate aldolase activity"/>
    <property type="evidence" value="ECO:0007669"/>
    <property type="project" value="UniProtKB-UniRule"/>
</dbReference>
<keyword evidence="2 7" id="KW-0963">Cytoplasm</keyword>
<comment type="similarity">
    <text evidence="1 7">Belongs to the DeoC/FbaB aldolase family. DeoC type 1 subfamily.</text>
</comment>
<dbReference type="SMART" id="SM01133">
    <property type="entry name" value="DeoC"/>
    <property type="match status" value="1"/>
</dbReference>
<feature type="active site" description="Schiff-base intermediate with acetaldehyde" evidence="7">
    <location>
        <position position="153"/>
    </location>
</feature>
<dbReference type="Gene3D" id="3.20.20.70">
    <property type="entry name" value="Aldolase class I"/>
    <property type="match status" value="1"/>
</dbReference>
<dbReference type="FunFam" id="3.20.20.70:FF:000044">
    <property type="entry name" value="Deoxyribose-phosphate aldolase"/>
    <property type="match status" value="1"/>
</dbReference>